<evidence type="ECO:0000313" key="2">
    <source>
        <dbReference type="EMBL" id="KAA3436968.1"/>
    </source>
</evidence>
<dbReference type="EMBL" id="VKKY01000003">
    <property type="protein sequence ID" value="KAA3436968.1"/>
    <property type="molecule type" value="Genomic_DNA"/>
</dbReference>
<reference evidence="2 3" key="1">
    <citation type="submission" date="2019-07" db="EMBL/GenBank/DDBJ databases">
        <title>Rufibacter sp. nov., isolated from lake sediment.</title>
        <authorList>
            <person name="Qu J.-H."/>
        </authorList>
    </citation>
    <scope>NUCLEOTIDE SEQUENCE [LARGE SCALE GENOMIC DNA]</scope>
    <source>
        <strain evidence="2 3">NBS58-1</strain>
    </source>
</reference>
<sequence>MSQFSQNAPKTAFTLSSAIGVYQLVGGLLGLGLFLKMIPALENPSATTWLGILLAALLYGFSIWCGFSLLKKTRSAYTLSMVNQILQAFSFGMSGVAYNYVAGLKVGVGIDFLASWVFKLRFSLSSFNFSFGTHAGISFVSVNLLALLLLYLLERTKDEAKGTLR</sequence>
<feature type="transmembrane region" description="Helical" evidence="1">
    <location>
        <begin position="47"/>
        <end position="70"/>
    </location>
</feature>
<keyword evidence="1" id="KW-0812">Transmembrane</keyword>
<gene>
    <name evidence="2" type="ORF">FOA19_21575</name>
</gene>
<keyword evidence="1" id="KW-1133">Transmembrane helix</keyword>
<proteinExistence type="predicted"/>
<comment type="caution">
    <text evidence="2">The sequence shown here is derived from an EMBL/GenBank/DDBJ whole genome shotgun (WGS) entry which is preliminary data.</text>
</comment>
<organism evidence="2 3">
    <name type="scientific">Rufibacter hautae</name>
    <dbReference type="NCBI Taxonomy" id="2595005"/>
    <lineage>
        <taxon>Bacteria</taxon>
        <taxon>Pseudomonadati</taxon>
        <taxon>Bacteroidota</taxon>
        <taxon>Cytophagia</taxon>
        <taxon>Cytophagales</taxon>
        <taxon>Hymenobacteraceae</taxon>
        <taxon>Rufibacter</taxon>
    </lineage>
</organism>
<name>A0A5B6T9U7_9BACT</name>
<feature type="transmembrane region" description="Helical" evidence="1">
    <location>
        <begin position="12"/>
        <end position="35"/>
    </location>
</feature>
<dbReference type="AlphaFoldDB" id="A0A5B6T9U7"/>
<evidence type="ECO:0000313" key="3">
    <source>
        <dbReference type="Proteomes" id="UP000324133"/>
    </source>
</evidence>
<keyword evidence="3" id="KW-1185">Reference proteome</keyword>
<accession>A0A5B6T9U7</accession>
<dbReference type="Proteomes" id="UP000324133">
    <property type="component" value="Unassembled WGS sequence"/>
</dbReference>
<keyword evidence="1" id="KW-0472">Membrane</keyword>
<dbReference type="OrthoDB" id="1448671at2"/>
<feature type="transmembrane region" description="Helical" evidence="1">
    <location>
        <begin position="134"/>
        <end position="153"/>
    </location>
</feature>
<evidence type="ECO:0000256" key="1">
    <source>
        <dbReference type="SAM" id="Phobius"/>
    </source>
</evidence>
<dbReference type="RefSeq" id="WP_149092909.1">
    <property type="nucleotide sequence ID" value="NZ_VKKY01000003.1"/>
</dbReference>
<protein>
    <submittedName>
        <fullName evidence="2">Uncharacterized protein</fullName>
    </submittedName>
</protein>
<feature type="transmembrane region" description="Helical" evidence="1">
    <location>
        <begin position="91"/>
        <end position="114"/>
    </location>
</feature>